<sequence length="344" mass="38887">METQAKEMRFFDKMKLRKTYVLFSILVLLLSACGQQNSEQRKNGDLKKVTIMLDWFPNTNHTGIYVAKEKGYYKENGIDLEILEPGDGMSVEQVVAKGNADFGISNQESVTQARSTDIPIVSIAAIIQENTSAFASLKKSGITSVKQFEGKRYGGWGSESEEAVLRAVMKKHNANYEKIENVTLGATDFFKSIGRDADVEWIFYGWDGIEAKRQGIDLNLIYLKDLDPALNYYTPVIASSEKLINSDPETVKAFMDATKKGYKDSINNPEEAADLLVKQVPDLNKDLVHKSQDWLSKQYQGNADRWGIQDQAVWENYANWMVENQLLDKKIDTGKAFTNQFIDN</sequence>
<dbReference type="PANTHER" id="PTHR31528">
    <property type="entry name" value="4-AMINO-5-HYDROXYMETHYL-2-METHYLPYRIMIDINE PHOSPHATE SYNTHASE THI11-RELATED"/>
    <property type="match status" value="1"/>
</dbReference>
<dbReference type="Proteomes" id="UP000674416">
    <property type="component" value="Unassembled WGS sequence"/>
</dbReference>
<evidence type="ECO:0000313" key="2">
    <source>
        <dbReference type="EMBL" id="MBP1084247.1"/>
    </source>
</evidence>
<dbReference type="Gene3D" id="3.40.190.10">
    <property type="entry name" value="Periplasmic binding protein-like II"/>
    <property type="match status" value="2"/>
</dbReference>
<feature type="domain" description="SsuA/THI5-like" evidence="1">
    <location>
        <begin position="58"/>
        <end position="272"/>
    </location>
</feature>
<dbReference type="InterPro" id="IPR015168">
    <property type="entry name" value="SsuA/THI5"/>
</dbReference>
<dbReference type="PROSITE" id="PS51257">
    <property type="entry name" value="PROKAR_LIPOPROTEIN"/>
    <property type="match status" value="1"/>
</dbReference>
<keyword evidence="3" id="KW-1185">Reference proteome</keyword>
<dbReference type="PANTHER" id="PTHR31528:SF3">
    <property type="entry name" value="THIAMINE BIOSYNTHESIS PROTEIN HI_0357-RELATED"/>
    <property type="match status" value="1"/>
</dbReference>
<organism evidence="2 3">
    <name type="scientific">Bacillus capparidis</name>
    <dbReference type="NCBI Taxonomy" id="1840411"/>
    <lineage>
        <taxon>Bacteria</taxon>
        <taxon>Bacillati</taxon>
        <taxon>Bacillota</taxon>
        <taxon>Bacilli</taxon>
        <taxon>Bacillales</taxon>
        <taxon>Bacillaceae</taxon>
        <taxon>Bacillus</taxon>
    </lineage>
</organism>
<accession>A0ABS4D3Q9</accession>
<protein>
    <submittedName>
        <fullName evidence="2">ABC-type nitrate/sulfonate/bicarbonate transport system substrate-binding protein</fullName>
    </submittedName>
</protein>
<reference evidence="2 3" key="1">
    <citation type="submission" date="2021-01" db="EMBL/GenBank/DDBJ databases">
        <title>Genomic Encyclopedia of Type Strains, Phase IV (KMG-IV): sequencing the most valuable type-strain genomes for metagenomic binning, comparative biology and taxonomic classification.</title>
        <authorList>
            <person name="Goeker M."/>
        </authorList>
    </citation>
    <scope>NUCLEOTIDE SEQUENCE [LARGE SCALE GENOMIC DNA]</scope>
    <source>
        <strain evidence="2 3">DSM 103394</strain>
    </source>
</reference>
<comment type="caution">
    <text evidence="2">The sequence shown here is derived from an EMBL/GenBank/DDBJ whole genome shotgun (WGS) entry which is preliminary data.</text>
</comment>
<name>A0ABS4D3Q9_9BACI</name>
<evidence type="ECO:0000313" key="3">
    <source>
        <dbReference type="Proteomes" id="UP000674416"/>
    </source>
</evidence>
<dbReference type="InterPro" id="IPR027939">
    <property type="entry name" value="NMT1/THI5"/>
</dbReference>
<dbReference type="SUPFAM" id="SSF53850">
    <property type="entry name" value="Periplasmic binding protein-like II"/>
    <property type="match status" value="1"/>
</dbReference>
<proteinExistence type="predicted"/>
<dbReference type="EMBL" id="JAFDST010000012">
    <property type="protein sequence ID" value="MBP1084247.1"/>
    <property type="molecule type" value="Genomic_DNA"/>
</dbReference>
<gene>
    <name evidence="2" type="ORF">JOC74_004810</name>
</gene>
<evidence type="ECO:0000259" key="1">
    <source>
        <dbReference type="Pfam" id="PF09084"/>
    </source>
</evidence>
<dbReference type="Pfam" id="PF09084">
    <property type="entry name" value="NMT1"/>
    <property type="match status" value="1"/>
</dbReference>